<reference evidence="10" key="1">
    <citation type="journal article" date="2019" name="Int. J. Syst. Evol. Microbiol.">
        <title>The Global Catalogue of Microorganisms (GCM) 10K type strain sequencing project: providing services to taxonomists for standard genome sequencing and annotation.</title>
        <authorList>
            <consortium name="The Broad Institute Genomics Platform"/>
            <consortium name="The Broad Institute Genome Sequencing Center for Infectious Disease"/>
            <person name="Wu L."/>
            <person name="Ma J."/>
        </authorList>
    </citation>
    <scope>NUCLEOTIDE SEQUENCE [LARGE SCALE GENOMIC DNA]</scope>
    <source>
        <strain evidence="10">JCM 10083</strain>
    </source>
</reference>
<accession>A0ABW2SYC1</accession>
<feature type="transmembrane region" description="Helical" evidence="7">
    <location>
        <begin position="182"/>
        <end position="199"/>
    </location>
</feature>
<evidence type="ECO:0000259" key="8">
    <source>
        <dbReference type="PROSITE" id="PS50928"/>
    </source>
</evidence>
<name>A0ABW2SYC1_9ACTN</name>
<dbReference type="Proteomes" id="UP001596514">
    <property type="component" value="Unassembled WGS sequence"/>
</dbReference>
<comment type="subcellular location">
    <subcellularLocation>
        <location evidence="1 7">Cell membrane</location>
        <topology evidence="1 7">Multi-pass membrane protein</topology>
    </subcellularLocation>
</comment>
<evidence type="ECO:0000256" key="3">
    <source>
        <dbReference type="ARBA" id="ARBA00022475"/>
    </source>
</evidence>
<keyword evidence="10" id="KW-1185">Reference proteome</keyword>
<feature type="transmembrane region" description="Helical" evidence="7">
    <location>
        <begin position="120"/>
        <end position="142"/>
    </location>
</feature>
<dbReference type="CDD" id="cd06261">
    <property type="entry name" value="TM_PBP2"/>
    <property type="match status" value="1"/>
</dbReference>
<dbReference type="PANTHER" id="PTHR30151:SF20">
    <property type="entry name" value="ABC TRANSPORTER PERMEASE PROTEIN HI_0355-RELATED"/>
    <property type="match status" value="1"/>
</dbReference>
<dbReference type="PANTHER" id="PTHR30151">
    <property type="entry name" value="ALKANE SULFONATE ABC TRANSPORTER-RELATED, MEMBRANE SUBUNIT"/>
    <property type="match status" value="1"/>
</dbReference>
<dbReference type="RefSeq" id="WP_343966411.1">
    <property type="nucleotide sequence ID" value="NZ_BAAAGK010000041.1"/>
</dbReference>
<feature type="transmembrane region" description="Helical" evidence="7">
    <location>
        <begin position="55"/>
        <end position="83"/>
    </location>
</feature>
<evidence type="ECO:0000256" key="4">
    <source>
        <dbReference type="ARBA" id="ARBA00022692"/>
    </source>
</evidence>
<comment type="similarity">
    <text evidence="7">Belongs to the binding-protein-dependent transport system permease family.</text>
</comment>
<evidence type="ECO:0000313" key="9">
    <source>
        <dbReference type="EMBL" id="MFC7601335.1"/>
    </source>
</evidence>
<dbReference type="PROSITE" id="PS50928">
    <property type="entry name" value="ABC_TM1"/>
    <property type="match status" value="1"/>
</dbReference>
<protein>
    <submittedName>
        <fullName evidence="9">ABC transporter permease</fullName>
    </submittedName>
</protein>
<dbReference type="InterPro" id="IPR000515">
    <property type="entry name" value="MetI-like"/>
</dbReference>
<evidence type="ECO:0000256" key="7">
    <source>
        <dbReference type="RuleBase" id="RU363032"/>
    </source>
</evidence>
<evidence type="ECO:0000256" key="2">
    <source>
        <dbReference type="ARBA" id="ARBA00022448"/>
    </source>
</evidence>
<dbReference type="Pfam" id="PF00528">
    <property type="entry name" value="BPD_transp_1"/>
    <property type="match status" value="1"/>
</dbReference>
<evidence type="ECO:0000313" key="10">
    <source>
        <dbReference type="Proteomes" id="UP001596514"/>
    </source>
</evidence>
<keyword evidence="5 7" id="KW-1133">Transmembrane helix</keyword>
<feature type="transmembrane region" description="Helical" evidence="7">
    <location>
        <begin position="95"/>
        <end position="114"/>
    </location>
</feature>
<keyword evidence="6 7" id="KW-0472">Membrane</keyword>
<proteinExistence type="inferred from homology"/>
<comment type="caution">
    <text evidence="9">The sequence shown here is derived from an EMBL/GenBank/DDBJ whole genome shotgun (WGS) entry which is preliminary data.</text>
</comment>
<keyword evidence="4 7" id="KW-0812">Transmembrane</keyword>
<sequence>MPSLRRRAGTSLLGLASLAAALLVWDKFASGAGRGDVASLDAVGRLLVDRHELLVAAAAVTLGEAALGLLTGTAFAVVAAWAAHVAAGARGPLQHLMLICYAVPLVALGPLLTASVDRGAIPVIAAAISAALPVFSSAEAGFGAVREGLRDLLTVHGAGRWRRLVLLEVPGALPYAIDGIKFAVPGALLGALIGEWFGVERGLGVLLVSGLREGQSDLVTAVSVLVVVTSSAVYALFARWARTVQRRRGITGSVT</sequence>
<organism evidence="9 10">
    <name type="scientific">Streptosporangium amethystogenes subsp. fukuiense</name>
    <dbReference type="NCBI Taxonomy" id="698418"/>
    <lineage>
        <taxon>Bacteria</taxon>
        <taxon>Bacillati</taxon>
        <taxon>Actinomycetota</taxon>
        <taxon>Actinomycetes</taxon>
        <taxon>Streptosporangiales</taxon>
        <taxon>Streptosporangiaceae</taxon>
        <taxon>Streptosporangium</taxon>
    </lineage>
</organism>
<feature type="transmembrane region" description="Helical" evidence="7">
    <location>
        <begin position="219"/>
        <end position="238"/>
    </location>
</feature>
<gene>
    <name evidence="9" type="ORF">ACFQVD_14640</name>
</gene>
<keyword evidence="3" id="KW-1003">Cell membrane</keyword>
<feature type="domain" description="ABC transmembrane type-1" evidence="8">
    <location>
        <begin position="54"/>
        <end position="237"/>
    </location>
</feature>
<evidence type="ECO:0000256" key="1">
    <source>
        <dbReference type="ARBA" id="ARBA00004651"/>
    </source>
</evidence>
<evidence type="ECO:0000256" key="5">
    <source>
        <dbReference type="ARBA" id="ARBA00022989"/>
    </source>
</evidence>
<dbReference type="InterPro" id="IPR035906">
    <property type="entry name" value="MetI-like_sf"/>
</dbReference>
<dbReference type="EMBL" id="JBHTEE010000001">
    <property type="protein sequence ID" value="MFC7601335.1"/>
    <property type="molecule type" value="Genomic_DNA"/>
</dbReference>
<evidence type="ECO:0000256" key="6">
    <source>
        <dbReference type="ARBA" id="ARBA00023136"/>
    </source>
</evidence>
<keyword evidence="2 7" id="KW-0813">Transport</keyword>
<dbReference type="Gene3D" id="1.10.3720.10">
    <property type="entry name" value="MetI-like"/>
    <property type="match status" value="1"/>
</dbReference>
<dbReference type="SUPFAM" id="SSF161098">
    <property type="entry name" value="MetI-like"/>
    <property type="match status" value="1"/>
</dbReference>